<feature type="transmembrane region" description="Helical" evidence="5">
    <location>
        <begin position="206"/>
        <end position="226"/>
    </location>
</feature>
<dbReference type="GO" id="GO:0006820">
    <property type="term" value="P:monoatomic anion transport"/>
    <property type="evidence" value="ECO:0007669"/>
    <property type="project" value="InterPro"/>
</dbReference>
<evidence type="ECO:0000313" key="8">
    <source>
        <dbReference type="Proteomes" id="UP001431209"/>
    </source>
</evidence>
<dbReference type="AlphaFoldDB" id="A0AAW2ZFC3"/>
<name>A0AAW2ZFC3_9EUKA</name>
<evidence type="ECO:0000259" key="6">
    <source>
        <dbReference type="Pfam" id="PF00955"/>
    </source>
</evidence>
<evidence type="ECO:0000256" key="5">
    <source>
        <dbReference type="SAM" id="Phobius"/>
    </source>
</evidence>
<dbReference type="GO" id="GO:0050801">
    <property type="term" value="P:monoatomic ion homeostasis"/>
    <property type="evidence" value="ECO:0007669"/>
    <property type="project" value="TreeGrafter"/>
</dbReference>
<feature type="transmembrane region" description="Helical" evidence="5">
    <location>
        <begin position="115"/>
        <end position="136"/>
    </location>
</feature>
<sequence>MDNQGRDTDDIHIPHVGDPPPGYMVDIMDGEAVQTNPDDSTAAISDALNTKKGRPSWLIPFSGIASDLKRRIPYYPSDIYQGIHPQIIASTLYMFFTSIAPALSFGLYFEQRTNGIIGVTEVLFSTSLCGMIFSIISGQPLVIVGVTGPISIFAATVYDLSQKFNIPFLQWFCVISYFSAGMHMMLAIMNASTLVKYCSRFTTETFGVLIGVIYVVEAFQALAGYANFSVDVTIFCVFIIFGVFLVAYFLGGANQWVYLPRWLVKYIADLCVPISIAIFAGISHLPNLNTIPIPFLEVPSTFQPTADRDWVVRYDASMPVWAYFAAIIPALILTALLFFDHNVSSLLSQQKEFNLVKGPAFHWDLFVVGINLIICGIIGIPYTHGLIPQAPLHVLSLSSVKVVDGKQVVFVRENRISAFLQSLLIGVIVLVGQKILQIIPEAALAGLFLYMGVASFEGNQFADRIKLWFMNPKFYSTSPLSTLIKNVPITHIVVFTLVQLVCWGIVYGVTWSPIAIAFPVLILLLVPTRLILMPILFTPQQLHYLDNEVNDPQDEAIEQGNRRGIFMGGRVDKLHQVIVVIKFKVQNMLQSVMRKFRRGESVQE</sequence>
<feature type="transmembrane region" description="Helical" evidence="5">
    <location>
        <begin position="320"/>
        <end position="339"/>
    </location>
</feature>
<dbReference type="PRINTS" id="PR01231">
    <property type="entry name" value="HCO3TRNSPORT"/>
</dbReference>
<gene>
    <name evidence="7" type="ORF">AKO1_008938</name>
</gene>
<feature type="transmembrane region" description="Helical" evidence="5">
    <location>
        <begin position="263"/>
        <end position="282"/>
    </location>
</feature>
<keyword evidence="3 5" id="KW-1133">Transmembrane helix</keyword>
<dbReference type="InterPro" id="IPR003020">
    <property type="entry name" value="HCO3_transpt_euk"/>
</dbReference>
<dbReference type="GO" id="GO:0005452">
    <property type="term" value="F:solute:inorganic anion antiporter activity"/>
    <property type="evidence" value="ECO:0007669"/>
    <property type="project" value="InterPro"/>
</dbReference>
<reference evidence="7 8" key="1">
    <citation type="submission" date="2024-03" db="EMBL/GenBank/DDBJ databases">
        <title>The Acrasis kona genome and developmental transcriptomes reveal deep origins of eukaryotic multicellular pathways.</title>
        <authorList>
            <person name="Sheikh S."/>
            <person name="Fu C.-J."/>
            <person name="Brown M.W."/>
            <person name="Baldauf S.L."/>
        </authorList>
    </citation>
    <scope>NUCLEOTIDE SEQUENCE [LARGE SCALE GENOMIC DNA]</scope>
    <source>
        <strain evidence="7 8">ATCC MYA-3509</strain>
    </source>
</reference>
<feature type="transmembrane region" description="Helical" evidence="5">
    <location>
        <begin position="232"/>
        <end position="251"/>
    </location>
</feature>
<comment type="caution">
    <text evidence="7">The sequence shown here is derived from an EMBL/GenBank/DDBJ whole genome shotgun (WGS) entry which is preliminary data.</text>
</comment>
<feature type="transmembrane region" description="Helical" evidence="5">
    <location>
        <begin position="512"/>
        <end position="532"/>
    </location>
</feature>
<feature type="transmembrane region" description="Helical" evidence="5">
    <location>
        <begin position="483"/>
        <end position="506"/>
    </location>
</feature>
<feature type="domain" description="Bicarbonate transporter-like transmembrane" evidence="6">
    <location>
        <begin position="228"/>
        <end position="548"/>
    </location>
</feature>
<feature type="transmembrane region" description="Helical" evidence="5">
    <location>
        <begin position="87"/>
        <end position="109"/>
    </location>
</feature>
<keyword evidence="2 5" id="KW-0812">Transmembrane</keyword>
<dbReference type="PANTHER" id="PTHR11453:SF82">
    <property type="entry name" value="BORON TRANSPORTER 1"/>
    <property type="match status" value="1"/>
</dbReference>
<feature type="transmembrane region" description="Helical" evidence="5">
    <location>
        <begin position="164"/>
        <end position="186"/>
    </location>
</feature>
<evidence type="ECO:0000256" key="3">
    <source>
        <dbReference type="ARBA" id="ARBA00022989"/>
    </source>
</evidence>
<proteinExistence type="predicted"/>
<keyword evidence="4 5" id="KW-0472">Membrane</keyword>
<evidence type="ECO:0000256" key="2">
    <source>
        <dbReference type="ARBA" id="ARBA00022692"/>
    </source>
</evidence>
<comment type="subcellular location">
    <subcellularLocation>
        <location evidence="1">Membrane</location>
        <topology evidence="1">Multi-pass membrane protein</topology>
    </subcellularLocation>
</comment>
<protein>
    <recommendedName>
        <fullName evidence="6">Bicarbonate transporter-like transmembrane domain-containing protein</fullName>
    </recommendedName>
</protein>
<evidence type="ECO:0000256" key="1">
    <source>
        <dbReference type="ARBA" id="ARBA00004141"/>
    </source>
</evidence>
<dbReference type="EMBL" id="JAOPGA020001408">
    <property type="protein sequence ID" value="KAL0488150.1"/>
    <property type="molecule type" value="Genomic_DNA"/>
</dbReference>
<dbReference type="Pfam" id="PF00955">
    <property type="entry name" value="HCO3_cotransp"/>
    <property type="match status" value="2"/>
</dbReference>
<keyword evidence="8" id="KW-1185">Reference proteome</keyword>
<feature type="transmembrane region" description="Helical" evidence="5">
    <location>
        <begin position="360"/>
        <end position="380"/>
    </location>
</feature>
<dbReference type="PANTHER" id="PTHR11453">
    <property type="entry name" value="ANION EXCHANGE PROTEIN"/>
    <property type="match status" value="1"/>
</dbReference>
<feature type="domain" description="Bicarbonate transporter-like transmembrane" evidence="6">
    <location>
        <begin position="60"/>
        <end position="223"/>
    </location>
</feature>
<evidence type="ECO:0000313" key="7">
    <source>
        <dbReference type="EMBL" id="KAL0488150.1"/>
    </source>
</evidence>
<dbReference type="GO" id="GO:0005886">
    <property type="term" value="C:plasma membrane"/>
    <property type="evidence" value="ECO:0007669"/>
    <property type="project" value="TreeGrafter"/>
</dbReference>
<organism evidence="7 8">
    <name type="scientific">Acrasis kona</name>
    <dbReference type="NCBI Taxonomy" id="1008807"/>
    <lineage>
        <taxon>Eukaryota</taxon>
        <taxon>Discoba</taxon>
        <taxon>Heterolobosea</taxon>
        <taxon>Tetramitia</taxon>
        <taxon>Eutetramitia</taxon>
        <taxon>Acrasidae</taxon>
        <taxon>Acrasis</taxon>
    </lineage>
</organism>
<dbReference type="Proteomes" id="UP001431209">
    <property type="component" value="Unassembled WGS sequence"/>
</dbReference>
<dbReference type="InterPro" id="IPR011531">
    <property type="entry name" value="HCO3_transpt-like_TM_dom"/>
</dbReference>
<evidence type="ECO:0000256" key="4">
    <source>
        <dbReference type="ARBA" id="ARBA00023136"/>
    </source>
</evidence>
<dbReference type="Gene3D" id="1.10.287.570">
    <property type="entry name" value="Helical hairpin bin"/>
    <property type="match status" value="1"/>
</dbReference>
<accession>A0AAW2ZFC3</accession>